<dbReference type="STRING" id="310781.SAMN05216259_102232"/>
<keyword evidence="2" id="KW-0472">Membrane</keyword>
<reference evidence="3 4" key="1">
    <citation type="submission" date="2016-10" db="EMBL/GenBank/DDBJ databases">
        <authorList>
            <person name="de Groot N.N."/>
        </authorList>
    </citation>
    <scope>NUCLEOTIDE SEQUENCE [LARGE SCALE GENOMIC DNA]</scope>
    <source>
        <strain evidence="3 4">CGMCC 4.2022</strain>
    </source>
</reference>
<feature type="region of interest" description="Disordered" evidence="1">
    <location>
        <begin position="284"/>
        <end position="303"/>
    </location>
</feature>
<keyword evidence="2" id="KW-0812">Transmembrane</keyword>
<feature type="transmembrane region" description="Helical" evidence="2">
    <location>
        <begin position="241"/>
        <end position="258"/>
    </location>
</feature>
<feature type="transmembrane region" description="Helical" evidence="2">
    <location>
        <begin position="141"/>
        <end position="168"/>
    </location>
</feature>
<name>A0A1G9XRH1_9ACTN</name>
<dbReference type="AlphaFoldDB" id="A0A1G9XRH1"/>
<organism evidence="3 4">
    <name type="scientific">Actinacidiphila guanduensis</name>
    <dbReference type="NCBI Taxonomy" id="310781"/>
    <lineage>
        <taxon>Bacteria</taxon>
        <taxon>Bacillati</taxon>
        <taxon>Actinomycetota</taxon>
        <taxon>Actinomycetes</taxon>
        <taxon>Kitasatosporales</taxon>
        <taxon>Streptomycetaceae</taxon>
        <taxon>Actinacidiphila</taxon>
    </lineage>
</organism>
<keyword evidence="2" id="KW-1133">Transmembrane helix</keyword>
<evidence type="ECO:0000256" key="2">
    <source>
        <dbReference type="SAM" id="Phobius"/>
    </source>
</evidence>
<feature type="transmembrane region" description="Helical" evidence="2">
    <location>
        <begin position="215"/>
        <end position="234"/>
    </location>
</feature>
<evidence type="ECO:0000313" key="3">
    <source>
        <dbReference type="EMBL" id="SDM98843.1"/>
    </source>
</evidence>
<evidence type="ECO:0000313" key="4">
    <source>
        <dbReference type="Proteomes" id="UP000199341"/>
    </source>
</evidence>
<feature type="region of interest" description="Disordered" evidence="1">
    <location>
        <begin position="16"/>
        <end position="39"/>
    </location>
</feature>
<proteinExistence type="predicted"/>
<evidence type="ECO:0000256" key="1">
    <source>
        <dbReference type="SAM" id="MobiDB-lite"/>
    </source>
</evidence>
<keyword evidence="4" id="KW-1185">Reference proteome</keyword>
<gene>
    <name evidence="3" type="ORF">SAMN05216259_102232</name>
</gene>
<dbReference type="EMBL" id="FNIE01000002">
    <property type="protein sequence ID" value="SDM98843.1"/>
    <property type="molecule type" value="Genomic_DNA"/>
</dbReference>
<feature type="transmembrane region" description="Helical" evidence="2">
    <location>
        <begin position="102"/>
        <end position="121"/>
    </location>
</feature>
<sequence length="303" mass="32792">MWLLVTVGKRYTANRPRLVPMAQETSHHPTVPEPPAQVAEPAAPVPASQQGVPFVPLGSAPLADGAVPAEGAAVLPRTRRRTLPAAYRFCLEWVRSTPGTHLWLGIIVVTSVIAVALPPHVRAHLLQHVSTNLVELRRHPFQVLVASALWIEGTAALALYAVLFEVVHAVAERWMGTARWLATAAFAHVGATLISQRAVLFGINGNRLPMSLAETVDIGVSYGLAGVAGVLTYRVPRPWRWLYLAALLGAFGYRLIAVDTFTDLGHFTAVLLGLGCYALTPPGPGRRTPAPGRLRSRPRRWRG</sequence>
<feature type="transmembrane region" description="Helical" evidence="2">
    <location>
        <begin position="180"/>
        <end position="203"/>
    </location>
</feature>
<protein>
    <submittedName>
        <fullName evidence="3">Uncharacterized protein</fullName>
    </submittedName>
</protein>
<dbReference type="Pfam" id="PF20401">
    <property type="entry name" value="Rhomboid_2"/>
    <property type="match status" value="1"/>
</dbReference>
<accession>A0A1G9XRH1</accession>
<dbReference type="InterPro" id="IPR046862">
    <property type="entry name" value="Rhomboid_2"/>
</dbReference>
<dbReference type="Proteomes" id="UP000199341">
    <property type="component" value="Unassembled WGS sequence"/>
</dbReference>
<feature type="compositionally biased region" description="Basic residues" evidence="1">
    <location>
        <begin position="294"/>
        <end position="303"/>
    </location>
</feature>